<dbReference type="InterPro" id="IPR054276">
    <property type="entry name" value="DUF7007"/>
</dbReference>
<feature type="domain" description="DUF7007" evidence="1">
    <location>
        <begin position="3"/>
        <end position="117"/>
    </location>
</feature>
<name>A0A1H9NFX3_9BURK</name>
<protein>
    <recommendedName>
        <fullName evidence="1">DUF7007 domain-containing protein</fullName>
    </recommendedName>
</protein>
<sequence length="127" mass="14624">MLISTPWGISQKIYQLGLGILEIQTLVHGGIGVPFSLRKKFPQAFQRLLESDWALQDGEYFWFERDQNFCIPVIAFPFIAKTRDRFLDAIDTLRDWHPDLYEALYGVKLTPANSYLLHIESVGFGDS</sequence>
<proteinExistence type="predicted"/>
<evidence type="ECO:0000313" key="3">
    <source>
        <dbReference type="Proteomes" id="UP000199766"/>
    </source>
</evidence>
<gene>
    <name evidence="2" type="ORF">SAMN02982919_02204</name>
</gene>
<dbReference type="STRING" id="180197.SAMN02982919_02204"/>
<evidence type="ECO:0000313" key="2">
    <source>
        <dbReference type="EMBL" id="SER34850.1"/>
    </source>
</evidence>
<keyword evidence="3" id="KW-1185">Reference proteome</keyword>
<dbReference type="Pfam" id="PF22653">
    <property type="entry name" value="DUF7007"/>
    <property type="match status" value="1"/>
</dbReference>
<dbReference type="AlphaFoldDB" id="A0A1H9NFX3"/>
<dbReference type="OrthoDB" id="9130151at2"/>
<dbReference type="RefSeq" id="WP_091457439.1">
    <property type="nucleotide sequence ID" value="NZ_FOGD01000007.1"/>
</dbReference>
<dbReference type="EMBL" id="FOGD01000007">
    <property type="protein sequence ID" value="SER34850.1"/>
    <property type="molecule type" value="Genomic_DNA"/>
</dbReference>
<accession>A0A1H9NFX3</accession>
<reference evidence="2 3" key="1">
    <citation type="submission" date="2016-10" db="EMBL/GenBank/DDBJ databases">
        <authorList>
            <person name="de Groot N.N."/>
        </authorList>
    </citation>
    <scope>NUCLEOTIDE SEQUENCE [LARGE SCALE GENOMIC DNA]</scope>
    <source>
        <strain evidence="2 3">ATCC 35958</strain>
    </source>
</reference>
<dbReference type="Proteomes" id="UP000199766">
    <property type="component" value="Unassembled WGS sequence"/>
</dbReference>
<evidence type="ECO:0000259" key="1">
    <source>
        <dbReference type="Pfam" id="PF22653"/>
    </source>
</evidence>
<organism evidence="2 3">
    <name type="scientific">Giesbergeria anulus</name>
    <dbReference type="NCBI Taxonomy" id="180197"/>
    <lineage>
        <taxon>Bacteria</taxon>
        <taxon>Pseudomonadati</taxon>
        <taxon>Pseudomonadota</taxon>
        <taxon>Betaproteobacteria</taxon>
        <taxon>Burkholderiales</taxon>
        <taxon>Comamonadaceae</taxon>
        <taxon>Giesbergeria</taxon>
    </lineage>
</organism>